<reference evidence="5" key="1">
    <citation type="submission" date="2023-06" db="EMBL/GenBank/DDBJ databases">
        <title>Conoideocrella luteorostrata (Hypocreales: Clavicipitaceae), a potential biocontrol fungus for elongate hemlock scale in United States Christmas tree production areas.</title>
        <authorList>
            <person name="Barrett H."/>
            <person name="Lovett B."/>
            <person name="Macias A.M."/>
            <person name="Stajich J.E."/>
            <person name="Kasson M.T."/>
        </authorList>
    </citation>
    <scope>NUCLEOTIDE SEQUENCE</scope>
    <source>
        <strain evidence="5">ARSEF 14590</strain>
    </source>
</reference>
<dbReference type="Gene3D" id="4.10.240.10">
    <property type="entry name" value="Zn(2)-C6 fungal-type DNA-binding domain"/>
    <property type="match status" value="1"/>
</dbReference>
<protein>
    <recommendedName>
        <fullName evidence="4">Zn(2)-C6 fungal-type domain-containing protein</fullName>
    </recommendedName>
</protein>
<dbReference type="PANTHER" id="PTHR31668">
    <property type="entry name" value="GLUCOSE TRANSPORT TRANSCRIPTION REGULATOR RGT1-RELATED-RELATED"/>
    <property type="match status" value="1"/>
</dbReference>
<dbReference type="PROSITE" id="PS50048">
    <property type="entry name" value="ZN2_CY6_FUNGAL_2"/>
    <property type="match status" value="1"/>
</dbReference>
<evidence type="ECO:0000256" key="3">
    <source>
        <dbReference type="SAM" id="MobiDB-lite"/>
    </source>
</evidence>
<dbReference type="Proteomes" id="UP001251528">
    <property type="component" value="Unassembled WGS sequence"/>
</dbReference>
<dbReference type="GO" id="GO:0000981">
    <property type="term" value="F:DNA-binding transcription factor activity, RNA polymerase II-specific"/>
    <property type="evidence" value="ECO:0007669"/>
    <property type="project" value="InterPro"/>
</dbReference>
<accession>A0AAJ0CQT7</accession>
<dbReference type="EMBL" id="JASWJB010000115">
    <property type="protein sequence ID" value="KAK2596618.1"/>
    <property type="molecule type" value="Genomic_DNA"/>
</dbReference>
<keyword evidence="2" id="KW-0539">Nucleus</keyword>
<evidence type="ECO:0000256" key="2">
    <source>
        <dbReference type="ARBA" id="ARBA00023242"/>
    </source>
</evidence>
<evidence type="ECO:0000256" key="1">
    <source>
        <dbReference type="ARBA" id="ARBA00022723"/>
    </source>
</evidence>
<comment type="caution">
    <text evidence="5">The sequence shown here is derived from an EMBL/GenBank/DDBJ whole genome shotgun (WGS) entry which is preliminary data.</text>
</comment>
<dbReference type="CDD" id="cd00067">
    <property type="entry name" value="GAL4"/>
    <property type="match status" value="1"/>
</dbReference>
<feature type="compositionally biased region" description="Polar residues" evidence="3">
    <location>
        <begin position="75"/>
        <end position="85"/>
    </location>
</feature>
<dbReference type="SMART" id="SM00906">
    <property type="entry name" value="Fungal_trans"/>
    <property type="match status" value="1"/>
</dbReference>
<name>A0AAJ0CQT7_9HYPO</name>
<dbReference type="AlphaFoldDB" id="A0AAJ0CQT7"/>
<dbReference type="Pfam" id="PF00172">
    <property type="entry name" value="Zn_clus"/>
    <property type="match status" value="1"/>
</dbReference>
<keyword evidence="1" id="KW-0479">Metal-binding</keyword>
<dbReference type="Pfam" id="PF04082">
    <property type="entry name" value="Fungal_trans"/>
    <property type="match status" value="1"/>
</dbReference>
<feature type="compositionally biased region" description="Low complexity" evidence="3">
    <location>
        <begin position="86"/>
        <end position="105"/>
    </location>
</feature>
<dbReference type="InterPro" id="IPR036864">
    <property type="entry name" value="Zn2-C6_fun-type_DNA-bd_sf"/>
</dbReference>
<dbReference type="GO" id="GO:0003677">
    <property type="term" value="F:DNA binding"/>
    <property type="evidence" value="ECO:0007669"/>
    <property type="project" value="InterPro"/>
</dbReference>
<dbReference type="SUPFAM" id="SSF57701">
    <property type="entry name" value="Zn2/Cys6 DNA-binding domain"/>
    <property type="match status" value="1"/>
</dbReference>
<sequence>MASLGATSLVPRRQVSKVRQACDSCRTRKIRCDGAHPCLNCRDISCDCTYLAIPKKTGPKGRRLARPDHVRKATHFSTTLPSTVRASAASSQPQSQPPSQSQPAPCHDASSVVPQEIPSPTLDDALPLIGDGGFWLSPSVTKEVLTSCLDAFFTHKYPITPILDRDYVYGALANLQNSPEMYGLITACCAVMVLSPDIIVTDDSGATSARPLIGWKNEIVNAERPSIETPTAEFLISETVRARSFCDFTEHPSLATVQTSFFLFAAFFCLGKDNSAWHYIREAITTLQSLRLHEEATYSDITDTSMALYARRMFWVLFITERAYALQRHRPLTLQSGIALPSLGHNSEEGILSGLLDLISLFRNFDTEFINMWNVSNDPPLSAPQDYPARLQQFLESALPCVSERNANQQADLLLSREWLKIVVWQLCVSKTLLRSSSPVESMSLRFPVSVARNVVVTTSLLPNAALEANGVGILEKIFDVGCSLADVLSLNPSCVPRTALEIGPGDYLREMIRLVGTAAGGSPRHLRVLAAKAEECLRSNTPFIMTPEQHISGRSDASVLLLDGDLDDDDWSTDSTSETGDQCTRT</sequence>
<evidence type="ECO:0000313" key="5">
    <source>
        <dbReference type="EMBL" id="KAK2596618.1"/>
    </source>
</evidence>
<dbReference type="GO" id="GO:0006351">
    <property type="term" value="P:DNA-templated transcription"/>
    <property type="evidence" value="ECO:0007669"/>
    <property type="project" value="InterPro"/>
</dbReference>
<organism evidence="5 6">
    <name type="scientific">Conoideocrella luteorostrata</name>
    <dbReference type="NCBI Taxonomy" id="1105319"/>
    <lineage>
        <taxon>Eukaryota</taxon>
        <taxon>Fungi</taxon>
        <taxon>Dikarya</taxon>
        <taxon>Ascomycota</taxon>
        <taxon>Pezizomycotina</taxon>
        <taxon>Sordariomycetes</taxon>
        <taxon>Hypocreomycetidae</taxon>
        <taxon>Hypocreales</taxon>
        <taxon>Clavicipitaceae</taxon>
        <taxon>Conoideocrella</taxon>
    </lineage>
</organism>
<dbReference type="SMART" id="SM00066">
    <property type="entry name" value="GAL4"/>
    <property type="match status" value="1"/>
</dbReference>
<dbReference type="InterPro" id="IPR050797">
    <property type="entry name" value="Carb_Metab_Trans_Reg"/>
</dbReference>
<dbReference type="PROSITE" id="PS00463">
    <property type="entry name" value="ZN2_CY6_FUNGAL_1"/>
    <property type="match status" value="1"/>
</dbReference>
<dbReference type="InterPro" id="IPR007219">
    <property type="entry name" value="XnlR_reg_dom"/>
</dbReference>
<proteinExistence type="predicted"/>
<feature type="region of interest" description="Disordered" evidence="3">
    <location>
        <begin position="75"/>
        <end position="113"/>
    </location>
</feature>
<keyword evidence="6" id="KW-1185">Reference proteome</keyword>
<dbReference type="GO" id="GO:0008270">
    <property type="term" value="F:zinc ion binding"/>
    <property type="evidence" value="ECO:0007669"/>
    <property type="project" value="InterPro"/>
</dbReference>
<evidence type="ECO:0000313" key="6">
    <source>
        <dbReference type="Proteomes" id="UP001251528"/>
    </source>
</evidence>
<dbReference type="InterPro" id="IPR001138">
    <property type="entry name" value="Zn2Cys6_DnaBD"/>
</dbReference>
<dbReference type="CDD" id="cd12148">
    <property type="entry name" value="fungal_TF_MHR"/>
    <property type="match status" value="1"/>
</dbReference>
<gene>
    <name evidence="5" type="ORF">QQS21_006294</name>
</gene>
<feature type="domain" description="Zn(2)-C6 fungal-type" evidence="4">
    <location>
        <begin position="21"/>
        <end position="50"/>
    </location>
</feature>
<dbReference type="PANTHER" id="PTHR31668:SF20">
    <property type="entry name" value="ZN(II)2CYS6 TRANSCRIPTION FACTOR (EUROFUNG)"/>
    <property type="match status" value="1"/>
</dbReference>
<evidence type="ECO:0000259" key="4">
    <source>
        <dbReference type="PROSITE" id="PS50048"/>
    </source>
</evidence>